<dbReference type="FunCoup" id="H0EVA1">
    <property type="interactions" value="46"/>
</dbReference>
<dbReference type="InterPro" id="IPR036291">
    <property type="entry name" value="NAD(P)-bd_dom_sf"/>
</dbReference>
<dbReference type="InParanoid" id="H0EVA1"/>
<dbReference type="PANTHER" id="PTHR43544">
    <property type="entry name" value="SHORT-CHAIN DEHYDROGENASE/REDUCTASE"/>
    <property type="match status" value="1"/>
</dbReference>
<gene>
    <name evidence="4" type="ORF">M7I_6696</name>
</gene>
<evidence type="ECO:0000256" key="3">
    <source>
        <dbReference type="ARBA" id="ARBA00023002"/>
    </source>
</evidence>
<comment type="caution">
    <text evidence="4">The sequence shown here is derived from an EMBL/GenBank/DDBJ whole genome shotgun (WGS) entry which is preliminary data.</text>
</comment>
<dbReference type="AlphaFoldDB" id="H0EVA1"/>
<dbReference type="EMBL" id="AGUE01000189">
    <property type="protein sequence ID" value="EHK97543.1"/>
    <property type="molecule type" value="Genomic_DNA"/>
</dbReference>
<dbReference type="Proteomes" id="UP000005446">
    <property type="component" value="Unassembled WGS sequence"/>
</dbReference>
<dbReference type="PANTHER" id="PTHR43544:SF7">
    <property type="entry name" value="NADB-LER2"/>
    <property type="match status" value="1"/>
</dbReference>
<keyword evidence="2" id="KW-0521">NADP</keyword>
<keyword evidence="5" id="KW-1185">Reference proteome</keyword>
<dbReference type="GO" id="GO:0005737">
    <property type="term" value="C:cytoplasm"/>
    <property type="evidence" value="ECO:0007669"/>
    <property type="project" value="TreeGrafter"/>
</dbReference>
<reference evidence="4 5" key="1">
    <citation type="journal article" date="2012" name="Eukaryot. Cell">
        <title>Genome sequence of the fungus Glarea lozoyensis: the first genome sequence of a species from the Helotiaceae family.</title>
        <authorList>
            <person name="Youssar L."/>
            <person name="Gruening B.A."/>
            <person name="Erxleben A."/>
            <person name="Guenther S."/>
            <person name="Huettel W."/>
        </authorList>
    </citation>
    <scope>NUCLEOTIDE SEQUENCE [LARGE SCALE GENOMIC DNA]</scope>
    <source>
        <strain evidence="5">ATCC 74030 / MF5533</strain>
    </source>
</reference>
<name>H0EVA1_GLAL7</name>
<dbReference type="HOGENOM" id="CLU_1332045_0_0_1"/>
<dbReference type="Gene3D" id="3.40.50.720">
    <property type="entry name" value="NAD(P)-binding Rossmann-like Domain"/>
    <property type="match status" value="1"/>
</dbReference>
<accession>H0EVA1</accession>
<comment type="similarity">
    <text evidence="1">Belongs to the short-chain dehydrogenases/reductases (SDR) family.</text>
</comment>
<dbReference type="InterPro" id="IPR002347">
    <property type="entry name" value="SDR_fam"/>
</dbReference>
<evidence type="ECO:0000256" key="2">
    <source>
        <dbReference type="ARBA" id="ARBA00022857"/>
    </source>
</evidence>
<dbReference type="GO" id="GO:0016491">
    <property type="term" value="F:oxidoreductase activity"/>
    <property type="evidence" value="ECO:0007669"/>
    <property type="project" value="UniProtKB-KW"/>
</dbReference>
<dbReference type="OrthoDB" id="9876299at2759"/>
<sequence length="206" mass="22321">MAIASSGLYLSSNLRIALEGKKNREDIINRALSDIEYVKGLHGKLGELVTKVYVDCLGYTHCIGLGLLKILISREHTLVIAGVRDPDSASAKALLDLPTAGSCTKVILSKIEVSSQESIKAAVKKLTEEDGIERIDVLISNAGIANYYGPAAITPLKEVREHFEVNAVGTLSLFQETWPLLEKSERPVFMALSVSHLISSALMDLC</sequence>
<keyword evidence="3" id="KW-0560">Oxidoreductase</keyword>
<protein>
    <submittedName>
        <fullName evidence="4">Putative Aflatoxin biosynthesis ketoreductase nor-1</fullName>
    </submittedName>
</protein>
<dbReference type="SUPFAM" id="SSF51735">
    <property type="entry name" value="NAD(P)-binding Rossmann-fold domains"/>
    <property type="match status" value="1"/>
</dbReference>
<proteinExistence type="inferred from homology"/>
<evidence type="ECO:0000313" key="4">
    <source>
        <dbReference type="EMBL" id="EHK97543.1"/>
    </source>
</evidence>
<organism evidence="4 5">
    <name type="scientific">Glarea lozoyensis (strain ATCC 74030 / MF5533)</name>
    <dbReference type="NCBI Taxonomy" id="1104152"/>
    <lineage>
        <taxon>Eukaryota</taxon>
        <taxon>Fungi</taxon>
        <taxon>Dikarya</taxon>
        <taxon>Ascomycota</taxon>
        <taxon>Pezizomycotina</taxon>
        <taxon>Leotiomycetes</taxon>
        <taxon>Helotiales</taxon>
        <taxon>Helotiaceae</taxon>
        <taxon>Glarea</taxon>
    </lineage>
</organism>
<evidence type="ECO:0000313" key="5">
    <source>
        <dbReference type="Proteomes" id="UP000005446"/>
    </source>
</evidence>
<dbReference type="Pfam" id="PF13561">
    <property type="entry name" value="adh_short_C2"/>
    <property type="match status" value="1"/>
</dbReference>
<dbReference type="InterPro" id="IPR051468">
    <property type="entry name" value="Fungal_SecMetab_SDRs"/>
</dbReference>
<evidence type="ECO:0000256" key="1">
    <source>
        <dbReference type="ARBA" id="ARBA00006484"/>
    </source>
</evidence>